<gene>
    <name evidence="2" type="ORF">FIBSPDRAFT_858199</name>
</gene>
<feature type="domain" description="Peptidase M24" evidence="1">
    <location>
        <begin position="198"/>
        <end position="398"/>
    </location>
</feature>
<evidence type="ECO:0000259" key="1">
    <source>
        <dbReference type="Pfam" id="PF00557"/>
    </source>
</evidence>
<reference evidence="2 3" key="1">
    <citation type="journal article" date="2016" name="Mol. Biol. Evol.">
        <title>Comparative Genomics of Early-Diverging Mushroom-Forming Fungi Provides Insights into the Origins of Lignocellulose Decay Capabilities.</title>
        <authorList>
            <person name="Nagy L.G."/>
            <person name="Riley R."/>
            <person name="Tritt A."/>
            <person name="Adam C."/>
            <person name="Daum C."/>
            <person name="Floudas D."/>
            <person name="Sun H."/>
            <person name="Yadav J.S."/>
            <person name="Pangilinan J."/>
            <person name="Larsson K.H."/>
            <person name="Matsuura K."/>
            <person name="Barry K."/>
            <person name="Labutti K."/>
            <person name="Kuo R."/>
            <person name="Ohm R.A."/>
            <person name="Bhattacharya S.S."/>
            <person name="Shirouzu T."/>
            <person name="Yoshinaga Y."/>
            <person name="Martin F.M."/>
            <person name="Grigoriev I.V."/>
            <person name="Hibbett D.S."/>
        </authorList>
    </citation>
    <scope>NUCLEOTIDE SEQUENCE [LARGE SCALE GENOMIC DNA]</scope>
    <source>
        <strain evidence="2 3">CBS 109695</strain>
    </source>
</reference>
<accession>A0A166M4W2</accession>
<dbReference type="Gene3D" id="3.90.230.10">
    <property type="entry name" value="Creatinase/methionine aminopeptidase superfamily"/>
    <property type="match status" value="1"/>
</dbReference>
<dbReference type="Pfam" id="PF00557">
    <property type="entry name" value="Peptidase_M24"/>
    <property type="match status" value="1"/>
</dbReference>
<sequence length="421" mass="45848">MTLWLGLDVYLHPNISHRSPDFTHLGRHCAHTSAIGPSEYHARQKALAKRLQATNASAYIAEPGANAHFFGNISKSHWGLSERPLLLIISPNEGEAKVTVLTPAFEASRAKLLPIPSAFQIEYVEWAEDKNPYDVALRAVLQGQLGQESQSQTIFVDGDIRHFIVDGLQDAAPSYNVASAPMEVRSLRERKSNAEIDLMKCANEVTVLAIRAVREHMYIGIRESQVRALLSTALFAAGITESWMLVLFGENAALPHGRGSDRTLEKSDFTLIDAGGLLHGYSSDVTRTFALSSSEIPLSNLKIWDAVKEAQNIAAATARAGVVTGKVDETAREYLATLGYAQYFTHRLGHGIGTETHEQPYLRGGSQDVIQTGHAFSNEPGVYIEGQVGVRLEDCFYISGDGAPVFLTAGVGGQAEDAWHP</sequence>
<dbReference type="PANTHER" id="PTHR46112:SF2">
    <property type="entry name" value="XAA-PRO AMINOPEPTIDASE P-RELATED"/>
    <property type="match status" value="1"/>
</dbReference>
<evidence type="ECO:0000313" key="2">
    <source>
        <dbReference type="EMBL" id="KZP23639.1"/>
    </source>
</evidence>
<dbReference type="Gene3D" id="3.40.350.10">
    <property type="entry name" value="Creatinase/prolidase N-terminal domain"/>
    <property type="match status" value="1"/>
</dbReference>
<proteinExistence type="predicted"/>
<dbReference type="PANTHER" id="PTHR46112">
    <property type="entry name" value="AMINOPEPTIDASE"/>
    <property type="match status" value="1"/>
</dbReference>
<dbReference type="OrthoDB" id="9995434at2759"/>
<name>A0A166M4W2_9AGAM</name>
<dbReference type="InterPro" id="IPR036005">
    <property type="entry name" value="Creatinase/aminopeptidase-like"/>
</dbReference>
<dbReference type="EMBL" id="KV417531">
    <property type="protein sequence ID" value="KZP23639.1"/>
    <property type="molecule type" value="Genomic_DNA"/>
</dbReference>
<keyword evidence="3" id="KW-1185">Reference proteome</keyword>
<dbReference type="SUPFAM" id="SSF53092">
    <property type="entry name" value="Creatinase/prolidase N-terminal domain"/>
    <property type="match status" value="1"/>
</dbReference>
<dbReference type="InterPro" id="IPR000994">
    <property type="entry name" value="Pept_M24"/>
</dbReference>
<dbReference type="STRING" id="436010.A0A166M4W2"/>
<dbReference type="Proteomes" id="UP000076532">
    <property type="component" value="Unassembled WGS sequence"/>
</dbReference>
<dbReference type="SUPFAM" id="SSF55920">
    <property type="entry name" value="Creatinase/aminopeptidase"/>
    <property type="match status" value="1"/>
</dbReference>
<organism evidence="2 3">
    <name type="scientific">Athelia psychrophila</name>
    <dbReference type="NCBI Taxonomy" id="1759441"/>
    <lineage>
        <taxon>Eukaryota</taxon>
        <taxon>Fungi</taxon>
        <taxon>Dikarya</taxon>
        <taxon>Basidiomycota</taxon>
        <taxon>Agaricomycotina</taxon>
        <taxon>Agaricomycetes</taxon>
        <taxon>Agaricomycetidae</taxon>
        <taxon>Atheliales</taxon>
        <taxon>Atheliaceae</taxon>
        <taxon>Athelia</taxon>
    </lineage>
</organism>
<evidence type="ECO:0000313" key="3">
    <source>
        <dbReference type="Proteomes" id="UP000076532"/>
    </source>
</evidence>
<dbReference type="InterPro" id="IPR050659">
    <property type="entry name" value="Peptidase_M24B"/>
</dbReference>
<dbReference type="InterPro" id="IPR029149">
    <property type="entry name" value="Creatin/AminoP/Spt16_N"/>
</dbReference>
<dbReference type="AlphaFoldDB" id="A0A166M4W2"/>
<protein>
    <submittedName>
        <fullName evidence="2">Peptidase M24</fullName>
    </submittedName>
</protein>